<name>A0A4Q9NYP9_9APHY</name>
<keyword evidence="2" id="KW-1185">Reference proteome</keyword>
<proteinExistence type="predicted"/>
<dbReference type="EMBL" id="ML145136">
    <property type="protein sequence ID" value="TBU57518.1"/>
    <property type="molecule type" value="Genomic_DNA"/>
</dbReference>
<accession>A0A4Q9NYP9</accession>
<evidence type="ECO:0000313" key="1">
    <source>
        <dbReference type="EMBL" id="TBU57518.1"/>
    </source>
</evidence>
<dbReference type="Proteomes" id="UP000292082">
    <property type="component" value="Unassembled WGS sequence"/>
</dbReference>
<gene>
    <name evidence="1" type="ORF">BD310DRAFT_548772</name>
</gene>
<protein>
    <submittedName>
        <fullName evidence="1">Uncharacterized protein</fullName>
    </submittedName>
</protein>
<sequence>MKAPPSFLVILFLPPLLSVPCLQRGDGMTLPLHCRLVSSGEPSSLWCTLGPVSRPEARCIRYLKGSHRIRYYLGVVRVHCAPLCDVTPANL</sequence>
<reference evidence="1 2" key="1">
    <citation type="submission" date="2019-01" db="EMBL/GenBank/DDBJ databases">
        <title>Draft genome sequences of three monokaryotic isolates of the white-rot basidiomycete fungus Dichomitus squalens.</title>
        <authorList>
            <consortium name="DOE Joint Genome Institute"/>
            <person name="Lopez S.C."/>
            <person name="Andreopoulos B."/>
            <person name="Pangilinan J."/>
            <person name="Lipzen A."/>
            <person name="Riley R."/>
            <person name="Ahrendt S."/>
            <person name="Ng V."/>
            <person name="Barry K."/>
            <person name="Daum C."/>
            <person name="Grigoriev I.V."/>
            <person name="Hilden K.S."/>
            <person name="Makela M.R."/>
            <person name="de Vries R.P."/>
        </authorList>
    </citation>
    <scope>NUCLEOTIDE SEQUENCE [LARGE SCALE GENOMIC DNA]</scope>
    <source>
        <strain evidence="1 2">CBS 464.89</strain>
    </source>
</reference>
<evidence type="ECO:0000313" key="2">
    <source>
        <dbReference type="Proteomes" id="UP000292082"/>
    </source>
</evidence>
<organism evidence="1 2">
    <name type="scientific">Dichomitus squalens</name>
    <dbReference type="NCBI Taxonomy" id="114155"/>
    <lineage>
        <taxon>Eukaryota</taxon>
        <taxon>Fungi</taxon>
        <taxon>Dikarya</taxon>
        <taxon>Basidiomycota</taxon>
        <taxon>Agaricomycotina</taxon>
        <taxon>Agaricomycetes</taxon>
        <taxon>Polyporales</taxon>
        <taxon>Polyporaceae</taxon>
        <taxon>Dichomitus</taxon>
    </lineage>
</organism>
<dbReference type="AlphaFoldDB" id="A0A4Q9NYP9"/>